<evidence type="ECO:0000313" key="2">
    <source>
        <dbReference type="EMBL" id="QSS63807.1"/>
    </source>
</evidence>
<dbReference type="AlphaFoldDB" id="A0A8A1MI69"/>
<proteinExistence type="predicted"/>
<dbReference type="EMBL" id="CP069114">
    <property type="protein sequence ID" value="QSS63807.1"/>
    <property type="molecule type" value="Genomic_DNA"/>
</dbReference>
<accession>A0A8A1MI69</accession>
<protein>
    <submittedName>
        <fullName evidence="2">Uncharacterized protein</fullName>
    </submittedName>
</protein>
<feature type="compositionally biased region" description="Polar residues" evidence="1">
    <location>
        <begin position="20"/>
        <end position="34"/>
    </location>
</feature>
<organism evidence="2 3">
    <name type="scientific">Ajellomyces capsulatus</name>
    <name type="common">Darling's disease fungus</name>
    <name type="synonym">Histoplasma capsulatum</name>
    <dbReference type="NCBI Taxonomy" id="5037"/>
    <lineage>
        <taxon>Eukaryota</taxon>
        <taxon>Fungi</taxon>
        <taxon>Dikarya</taxon>
        <taxon>Ascomycota</taxon>
        <taxon>Pezizomycotina</taxon>
        <taxon>Eurotiomycetes</taxon>
        <taxon>Eurotiomycetidae</taxon>
        <taxon>Onygenales</taxon>
        <taxon>Ajellomycetaceae</taxon>
        <taxon>Histoplasma</taxon>
    </lineage>
</organism>
<reference evidence="2" key="1">
    <citation type="submission" date="2021-01" db="EMBL/GenBank/DDBJ databases">
        <title>Chromosome-level genome assembly of a human fungal pathogen reveals clustering of transcriptionally co-regulated genes.</title>
        <authorList>
            <person name="Voorhies M."/>
            <person name="Cohen S."/>
            <person name="Shea T.P."/>
            <person name="Petrus S."/>
            <person name="Munoz J.F."/>
            <person name="Poplawski S."/>
            <person name="Goldman W.E."/>
            <person name="Michael T."/>
            <person name="Cuomo C.A."/>
            <person name="Sil A."/>
            <person name="Beyhan S."/>
        </authorList>
    </citation>
    <scope>NUCLEOTIDE SEQUENCE</scope>
    <source>
        <strain evidence="2">WU24</strain>
    </source>
</reference>
<evidence type="ECO:0000256" key="1">
    <source>
        <dbReference type="SAM" id="MobiDB-lite"/>
    </source>
</evidence>
<feature type="region of interest" description="Disordered" evidence="1">
    <location>
        <begin position="20"/>
        <end position="43"/>
    </location>
</feature>
<name>A0A8A1MI69_AJECA</name>
<sequence length="106" mass="11743">MQGATWSGIQRLEACQYRTTIGTRKGQQTPTTPNFIDGLKPPNKLGERYSPPFFSQNIRVVLISSYCGIPEQDAVLVGGLLGHWAPLNTTAWIPNELTHPSMKPYS</sequence>
<evidence type="ECO:0000313" key="3">
    <source>
        <dbReference type="Proteomes" id="UP000663671"/>
    </source>
</evidence>
<gene>
    <name evidence="2" type="ORF">I7I51_00867</name>
</gene>
<dbReference type="Proteomes" id="UP000663671">
    <property type="component" value="Chromosome 1"/>
</dbReference>
<dbReference type="VEuPathDB" id="FungiDB:I7I51_00867"/>